<keyword evidence="12 17" id="KW-0464">Manganese</keyword>
<dbReference type="RefSeq" id="WP_342555203.1">
    <property type="nucleotide sequence ID" value="NZ_CP159992.1"/>
</dbReference>
<dbReference type="Pfam" id="PF00180">
    <property type="entry name" value="Iso_dh"/>
    <property type="match status" value="1"/>
</dbReference>
<comment type="catalytic activity">
    <reaction evidence="13">
        <text>D-threo-isocitrate + NADP(+) = 2-oxoglutarate + CO2 + NADPH</text>
        <dbReference type="Rhea" id="RHEA:19629"/>
        <dbReference type="ChEBI" id="CHEBI:15562"/>
        <dbReference type="ChEBI" id="CHEBI:16526"/>
        <dbReference type="ChEBI" id="CHEBI:16810"/>
        <dbReference type="ChEBI" id="CHEBI:57783"/>
        <dbReference type="ChEBI" id="CHEBI:58349"/>
        <dbReference type="EC" id="1.1.1.42"/>
    </reaction>
</comment>
<feature type="binding site" evidence="17">
    <location>
        <position position="319"/>
    </location>
    <ligand>
        <name>Mg(2+)</name>
        <dbReference type="ChEBI" id="CHEBI:18420"/>
    </ligand>
</feature>
<evidence type="ECO:0000256" key="2">
    <source>
        <dbReference type="ARBA" id="ARBA00007769"/>
    </source>
</evidence>
<reference evidence="22" key="1">
    <citation type="submission" date="2024-05" db="EMBL/GenBank/DDBJ databases">
        <title>Draft genome assemblies of 36 bacteria isolated from hibernating arctic ground squirrels.</title>
        <authorList>
            <person name="McKee H."/>
            <person name="Mullen L."/>
            <person name="Drown D.M."/>
            <person name="Duddleston K.N."/>
        </authorList>
    </citation>
    <scope>NUCLEOTIDE SEQUENCE</scope>
    <source>
        <strain evidence="22">AN1007</strain>
    </source>
</reference>
<proteinExistence type="inferred from homology"/>
<dbReference type="GO" id="GO:0004450">
    <property type="term" value="F:isocitrate dehydrogenase (NADP+) activity"/>
    <property type="evidence" value="ECO:0007669"/>
    <property type="project" value="UniProtKB-UniRule"/>
</dbReference>
<evidence type="ECO:0000256" key="7">
    <source>
        <dbReference type="ARBA" id="ARBA00022532"/>
    </source>
</evidence>
<feature type="binding site" evidence="16">
    <location>
        <position position="405"/>
    </location>
    <ligand>
        <name>NADP(+)</name>
        <dbReference type="ChEBI" id="CHEBI:58349"/>
    </ligand>
</feature>
<comment type="cofactor">
    <cofactor evidence="1">
        <name>Mn(2+)</name>
        <dbReference type="ChEBI" id="CHEBI:29035"/>
    </cofactor>
</comment>
<dbReference type="EC" id="1.1.1.42" evidence="4 20"/>
<dbReference type="Gene3D" id="3.40.718.10">
    <property type="entry name" value="Isopropylmalate Dehydrogenase"/>
    <property type="match status" value="1"/>
</dbReference>
<evidence type="ECO:0000256" key="17">
    <source>
        <dbReference type="PIRSR" id="PIRSR604439-3"/>
    </source>
</evidence>
<evidence type="ECO:0000256" key="9">
    <source>
        <dbReference type="ARBA" id="ARBA00022842"/>
    </source>
</evidence>
<keyword evidence="6 20" id="KW-0329">Glyoxylate bypass</keyword>
<evidence type="ECO:0000256" key="6">
    <source>
        <dbReference type="ARBA" id="ARBA00022435"/>
    </source>
</evidence>
<evidence type="ECO:0000256" key="20">
    <source>
        <dbReference type="RuleBase" id="RU004446"/>
    </source>
</evidence>
<feature type="binding site" evidence="15">
    <location>
        <position position="112"/>
    </location>
    <ligand>
        <name>D-threo-isocitrate</name>
        <dbReference type="ChEBI" id="CHEBI:15562"/>
    </ligand>
</feature>
<evidence type="ECO:0000256" key="13">
    <source>
        <dbReference type="ARBA" id="ARBA00023554"/>
    </source>
</evidence>
<dbReference type="NCBIfam" id="TIGR00183">
    <property type="entry name" value="prok_nadp_idh"/>
    <property type="match status" value="1"/>
</dbReference>
<evidence type="ECO:0000256" key="4">
    <source>
        <dbReference type="ARBA" id="ARBA00013013"/>
    </source>
</evidence>
<feature type="binding site" evidence="15">
    <location>
        <position position="152"/>
    </location>
    <ligand>
        <name>D-threo-isocitrate</name>
        <dbReference type="ChEBI" id="CHEBI:15562"/>
    </ligand>
</feature>
<gene>
    <name evidence="22" type="primary">icd</name>
    <name evidence="22" type="ORF">ABXS70_16575</name>
</gene>
<evidence type="ECO:0000256" key="14">
    <source>
        <dbReference type="ARBA" id="ARBA00046127"/>
    </source>
</evidence>
<keyword evidence="10 16" id="KW-0521">NADP</keyword>
<evidence type="ECO:0000256" key="16">
    <source>
        <dbReference type="PIRSR" id="PIRSR604439-2"/>
    </source>
</evidence>
<feature type="site" description="Critical for catalysis" evidence="18">
    <location>
        <position position="159"/>
    </location>
</feature>
<evidence type="ECO:0000256" key="5">
    <source>
        <dbReference type="ARBA" id="ARBA00019562"/>
    </source>
</evidence>
<dbReference type="NCBIfam" id="NF005425">
    <property type="entry name" value="PRK07006.1"/>
    <property type="match status" value="1"/>
</dbReference>
<dbReference type="GO" id="GO:0006099">
    <property type="term" value="P:tricarboxylic acid cycle"/>
    <property type="evidence" value="ECO:0007669"/>
    <property type="project" value="UniProtKB-UniRule"/>
</dbReference>
<comment type="cofactor">
    <cofactor evidence="17">
        <name>Mg(2+)</name>
        <dbReference type="ChEBI" id="CHEBI:18420"/>
    </cofactor>
    <cofactor evidence="17">
        <name>Mn(2+)</name>
        <dbReference type="ChEBI" id="CHEBI:29035"/>
    </cofactor>
    <text evidence="17">Binds 1 Mg(2+) or Mn(2+) ion per subunit.</text>
</comment>
<feature type="binding site" evidence="16">
    <location>
        <position position="366"/>
    </location>
    <ligand>
        <name>NADP(+)</name>
        <dbReference type="ChEBI" id="CHEBI:58349"/>
    </ligand>
</feature>
<accession>A0AAU8N8N4</accession>
<feature type="binding site" evidence="15">
    <location>
        <position position="128"/>
    </location>
    <ligand>
        <name>D-threo-isocitrate</name>
        <dbReference type="ChEBI" id="CHEBI:15562"/>
    </ligand>
</feature>
<comment type="function">
    <text evidence="14">Catalyzes the oxidative decarboxylation of isocitrate to 2-oxoglutarate and carbon dioxide with the concomitant reduction of NADP(+).</text>
</comment>
<evidence type="ECO:0000256" key="18">
    <source>
        <dbReference type="PIRSR" id="PIRSR604439-4"/>
    </source>
</evidence>
<feature type="binding site" evidence="15">
    <location>
        <position position="118"/>
    </location>
    <ligand>
        <name>D-threo-isocitrate</name>
        <dbReference type="ChEBI" id="CHEBI:15562"/>
    </ligand>
</feature>
<feature type="binding site" evidence="16">
    <location>
        <begin position="353"/>
        <end position="359"/>
    </location>
    <ligand>
        <name>NADP(+)</name>
        <dbReference type="ChEBI" id="CHEBI:58349"/>
    </ligand>
</feature>
<evidence type="ECO:0000256" key="15">
    <source>
        <dbReference type="PIRSR" id="PIRSR604439-1"/>
    </source>
</evidence>
<feature type="modified residue" description="N6-acetyllysine" evidence="19">
    <location>
        <position position="141"/>
    </location>
</feature>
<dbReference type="SUPFAM" id="SSF53659">
    <property type="entry name" value="Isocitrate/Isopropylmalate dehydrogenase-like"/>
    <property type="match status" value="1"/>
</dbReference>
<sequence length="430" mass="47130">MKLEKFALPTEGEKIQIDNGTLQVPNNPIIPFIEGDGTGRDIWKASVRVLDAAVEKAYNGTKKIAWYEVFAGEKAFNTYGEWLPNDTLEAIREYIVAIKGPLTTPIGGGIRSLNVALRQELDLYTCLRPVRYFNGVPSPVKRPELVDMVIFRENTEDIYAGIEYAEGSAEVKKVIQFLQQEMGVNKIRFPETSGIGIKPVSEEGSKRLVRAAVQYAVDHNRKTVTLVHKGNIMKFTEGAFKNWGYEVAEAEFGDKVFTWAQYDVIKEKDGTDAANAAQKAAEDAGKIIVKDAIADIALQQVLTRPGEFDVIATLNLNGDYLSDALAAQVGGIGIAPGANINYVTGHAIFEATHGTAPKYADKDVVNPGSVILSGVMLLEHLGWQEAANLIYKGMETSINNKTVTYDFARLMDGATEVKCSEFADQIISNL</sequence>
<evidence type="ECO:0000256" key="10">
    <source>
        <dbReference type="ARBA" id="ARBA00022857"/>
    </source>
</evidence>
<dbReference type="InterPro" id="IPR019818">
    <property type="entry name" value="IsoCit/isopropylmalate_DH_CS"/>
</dbReference>
<feature type="modified residue" description="N6-succinyllysine" evidence="19">
    <location>
        <position position="99"/>
    </location>
</feature>
<dbReference type="GO" id="GO:0000287">
    <property type="term" value="F:magnesium ion binding"/>
    <property type="evidence" value="ECO:0007669"/>
    <property type="project" value="InterPro"/>
</dbReference>
<keyword evidence="9 17" id="KW-0460">Magnesium</keyword>
<evidence type="ECO:0000256" key="8">
    <source>
        <dbReference type="ARBA" id="ARBA00022723"/>
    </source>
</evidence>
<evidence type="ECO:0000259" key="21">
    <source>
        <dbReference type="SMART" id="SM01329"/>
    </source>
</evidence>
<dbReference type="GO" id="GO:0006097">
    <property type="term" value="P:glyoxylate cycle"/>
    <property type="evidence" value="ECO:0007669"/>
    <property type="project" value="UniProtKB-KW"/>
</dbReference>
<evidence type="ECO:0000256" key="1">
    <source>
        <dbReference type="ARBA" id="ARBA00001936"/>
    </source>
</evidence>
<comment type="subunit">
    <text evidence="3">Homodimer.</text>
</comment>
<feature type="modified residue" description="Phosphoserine" evidence="19">
    <location>
        <position position="112"/>
    </location>
</feature>
<dbReference type="PANTHER" id="PTHR43504">
    <property type="entry name" value="ISOCITRATE DEHYDROGENASE [NADP]"/>
    <property type="match status" value="1"/>
</dbReference>
<name>A0AAU8N8N4_9BACL</name>
<dbReference type="GO" id="GO:0051287">
    <property type="term" value="F:NAD binding"/>
    <property type="evidence" value="ECO:0007669"/>
    <property type="project" value="InterPro"/>
</dbReference>
<evidence type="ECO:0000256" key="12">
    <source>
        <dbReference type="ARBA" id="ARBA00023211"/>
    </source>
</evidence>
<dbReference type="PROSITE" id="PS00470">
    <property type="entry name" value="IDH_IMDH"/>
    <property type="match status" value="1"/>
</dbReference>
<dbReference type="EMBL" id="CP159992">
    <property type="protein sequence ID" value="XCP92858.1"/>
    <property type="molecule type" value="Genomic_DNA"/>
</dbReference>
<feature type="binding site" evidence="16">
    <location>
        <position position="103"/>
    </location>
    <ligand>
        <name>NADP(+)</name>
        <dbReference type="ChEBI" id="CHEBI:58349"/>
    </ligand>
</feature>
<dbReference type="InterPro" id="IPR024084">
    <property type="entry name" value="IsoPropMal-DH-like_dom"/>
</dbReference>
<keyword evidence="11" id="KW-0560">Oxidoreductase</keyword>
<dbReference type="PANTHER" id="PTHR43504:SF1">
    <property type="entry name" value="ISOCITRATE DEHYDROGENASE [NADP]"/>
    <property type="match status" value="1"/>
</dbReference>
<comment type="similarity">
    <text evidence="2">Belongs to the isocitrate and isopropylmalate dehydrogenases family.</text>
</comment>
<feature type="domain" description="Isopropylmalate dehydrogenase-like" evidence="21">
    <location>
        <begin position="29"/>
        <end position="426"/>
    </location>
</feature>
<evidence type="ECO:0000256" key="11">
    <source>
        <dbReference type="ARBA" id="ARBA00023002"/>
    </source>
</evidence>
<feature type="modified residue" description="N6-succinyllysine" evidence="19">
    <location>
        <position position="241"/>
    </location>
</feature>
<feature type="binding site" evidence="16">
    <location>
        <position position="409"/>
    </location>
    <ligand>
        <name>NADP(+)</name>
        <dbReference type="ChEBI" id="CHEBI:58349"/>
    </ligand>
</feature>
<organism evidence="22">
    <name type="scientific">Paenibacillus sp. AN1007</name>
    <dbReference type="NCBI Taxonomy" id="3151385"/>
    <lineage>
        <taxon>Bacteria</taxon>
        <taxon>Bacillati</taxon>
        <taxon>Bacillota</taxon>
        <taxon>Bacilli</taxon>
        <taxon>Bacillales</taxon>
        <taxon>Paenibacillaceae</taxon>
        <taxon>Paenibacillus</taxon>
    </lineage>
</organism>
<dbReference type="AlphaFoldDB" id="A0AAU8N8N4"/>
<feature type="binding site" evidence="15">
    <location>
        <position position="114"/>
    </location>
    <ligand>
        <name>D-threo-isocitrate</name>
        <dbReference type="ChEBI" id="CHEBI:15562"/>
    </ligand>
</feature>
<dbReference type="InterPro" id="IPR004439">
    <property type="entry name" value="Isocitrate_DH_NADP_dimer_prok"/>
</dbReference>
<evidence type="ECO:0000313" key="22">
    <source>
        <dbReference type="EMBL" id="XCP92858.1"/>
    </source>
</evidence>
<evidence type="ECO:0000256" key="3">
    <source>
        <dbReference type="ARBA" id="ARBA00011738"/>
    </source>
</evidence>
<keyword evidence="7 20" id="KW-0816">Tricarboxylic acid cycle</keyword>
<dbReference type="SMART" id="SM01329">
    <property type="entry name" value="Iso_dh"/>
    <property type="match status" value="1"/>
</dbReference>
<feature type="site" description="Critical for catalysis" evidence="18">
    <location>
        <position position="229"/>
    </location>
</feature>
<keyword evidence="8 20" id="KW-0479">Metal-binding</keyword>
<protein>
    <recommendedName>
        <fullName evidence="5 20">Isocitrate dehydrogenase [NADP]</fullName>
        <ecNumber evidence="4 20">1.1.1.42</ecNumber>
    </recommendedName>
</protein>
<evidence type="ECO:0000256" key="19">
    <source>
        <dbReference type="PIRSR" id="PIRSR604439-5"/>
    </source>
</evidence>